<feature type="domain" description="HD/PDEase" evidence="8">
    <location>
        <begin position="178"/>
        <end position="294"/>
    </location>
</feature>
<evidence type="ECO:0000259" key="8">
    <source>
        <dbReference type="SMART" id="SM00471"/>
    </source>
</evidence>
<comment type="cofactor">
    <cofactor evidence="2">
        <name>Mn(2+)</name>
        <dbReference type="ChEBI" id="CHEBI:29035"/>
    </cofactor>
</comment>
<comment type="cofactor">
    <cofactor evidence="3">
        <name>Co(2+)</name>
        <dbReference type="ChEBI" id="CHEBI:48828"/>
    </cofactor>
</comment>
<name>A0A9D0YZZ2_9FIRM</name>
<evidence type="ECO:0000256" key="1">
    <source>
        <dbReference type="ARBA" id="ARBA00001638"/>
    </source>
</evidence>
<evidence type="ECO:0000256" key="2">
    <source>
        <dbReference type="ARBA" id="ARBA00001936"/>
    </source>
</evidence>
<dbReference type="EMBL" id="DVFU01000107">
    <property type="protein sequence ID" value="HIQ65174.1"/>
    <property type="molecule type" value="Genomic_DNA"/>
</dbReference>
<dbReference type="GO" id="GO:0002953">
    <property type="term" value="F:5'-deoxynucleotidase activity"/>
    <property type="evidence" value="ECO:0007669"/>
    <property type="project" value="UniProtKB-EC"/>
</dbReference>
<gene>
    <name evidence="9" type="ORF">IAC85_05490</name>
</gene>
<dbReference type="PANTHER" id="PTHR11845">
    <property type="entry name" value="5'-DEOXYNUCLEOTIDASE HDDC2"/>
    <property type="match status" value="1"/>
</dbReference>
<dbReference type="InterPro" id="IPR003607">
    <property type="entry name" value="HD/PDEase_dom"/>
</dbReference>
<keyword evidence="7" id="KW-0378">Hydrolase</keyword>
<dbReference type="SUPFAM" id="SSF109604">
    <property type="entry name" value="HD-domain/PDEase-like"/>
    <property type="match status" value="1"/>
</dbReference>
<dbReference type="PANTHER" id="PTHR11845:SF13">
    <property type="entry name" value="5'-DEOXYNUCLEOTIDASE HDDC2"/>
    <property type="match status" value="1"/>
</dbReference>
<keyword evidence="6" id="KW-0479">Metal-binding</keyword>
<dbReference type="InterPro" id="IPR006674">
    <property type="entry name" value="HD_domain"/>
</dbReference>
<reference evidence="9" key="1">
    <citation type="submission" date="2020-10" db="EMBL/GenBank/DDBJ databases">
        <authorList>
            <person name="Gilroy R."/>
        </authorList>
    </citation>
    <scope>NUCLEOTIDE SEQUENCE</scope>
    <source>
        <strain evidence="9">CHK165-10780</strain>
    </source>
</reference>
<evidence type="ECO:0000256" key="4">
    <source>
        <dbReference type="ARBA" id="ARBA00011738"/>
    </source>
</evidence>
<evidence type="ECO:0000313" key="10">
    <source>
        <dbReference type="Proteomes" id="UP000886725"/>
    </source>
</evidence>
<dbReference type="InterPro" id="IPR039356">
    <property type="entry name" value="YfbR/HDDC2"/>
</dbReference>
<dbReference type="AlphaFoldDB" id="A0A9D0YZZ2"/>
<reference evidence="9" key="2">
    <citation type="journal article" date="2021" name="PeerJ">
        <title>Extensive microbial diversity within the chicken gut microbiome revealed by metagenomics and culture.</title>
        <authorList>
            <person name="Gilroy R."/>
            <person name="Ravi A."/>
            <person name="Getino M."/>
            <person name="Pursley I."/>
            <person name="Horton D.L."/>
            <person name="Alikhan N.F."/>
            <person name="Baker D."/>
            <person name="Gharbi K."/>
            <person name="Hall N."/>
            <person name="Watson M."/>
            <person name="Adriaenssens E.M."/>
            <person name="Foster-Nyarko E."/>
            <person name="Jarju S."/>
            <person name="Secka A."/>
            <person name="Antonio M."/>
            <person name="Oren A."/>
            <person name="Chaudhuri R.R."/>
            <person name="La Ragione R."/>
            <person name="Hildebrand F."/>
            <person name="Pallen M.J."/>
        </authorList>
    </citation>
    <scope>NUCLEOTIDE SEQUENCE</scope>
    <source>
        <strain evidence="9">CHK165-10780</strain>
    </source>
</reference>
<comment type="subunit">
    <text evidence="4">Homodimer.</text>
</comment>
<evidence type="ECO:0000256" key="7">
    <source>
        <dbReference type="ARBA" id="ARBA00022801"/>
    </source>
</evidence>
<accession>A0A9D0YZZ2</accession>
<proteinExistence type="predicted"/>
<dbReference type="Pfam" id="PF13023">
    <property type="entry name" value="HD_3"/>
    <property type="match status" value="1"/>
</dbReference>
<evidence type="ECO:0000256" key="3">
    <source>
        <dbReference type="ARBA" id="ARBA00001941"/>
    </source>
</evidence>
<organism evidence="9 10">
    <name type="scientific">Candidatus Faecenecus gallistercoris</name>
    <dbReference type="NCBI Taxonomy" id="2840793"/>
    <lineage>
        <taxon>Bacteria</taxon>
        <taxon>Bacillati</taxon>
        <taxon>Bacillota</taxon>
        <taxon>Bacillota incertae sedis</taxon>
        <taxon>Candidatus Faecenecus</taxon>
    </lineage>
</organism>
<dbReference type="GO" id="GO:0046872">
    <property type="term" value="F:metal ion binding"/>
    <property type="evidence" value="ECO:0007669"/>
    <property type="project" value="UniProtKB-KW"/>
</dbReference>
<evidence type="ECO:0000256" key="6">
    <source>
        <dbReference type="ARBA" id="ARBA00022723"/>
    </source>
</evidence>
<protein>
    <recommendedName>
        <fullName evidence="5">5'-deoxynucleotidase</fullName>
        <ecNumber evidence="5">3.1.3.89</ecNumber>
    </recommendedName>
</protein>
<dbReference type="GO" id="GO:0005737">
    <property type="term" value="C:cytoplasm"/>
    <property type="evidence" value="ECO:0007669"/>
    <property type="project" value="TreeGrafter"/>
</dbReference>
<dbReference type="Proteomes" id="UP000886725">
    <property type="component" value="Unassembled WGS sequence"/>
</dbReference>
<comment type="caution">
    <text evidence="9">The sequence shown here is derived from an EMBL/GenBank/DDBJ whole genome shotgun (WGS) entry which is preliminary data.</text>
</comment>
<sequence>MKKANQIRQILQFYVQMNKLKTTIADEPNNFSIADNTFGSIILAIACNSEFQETPNVGKILRMLILDEYVRQNETYPTSIIQYKSELDEYWTLQSKDTKLAFKYKLMDSYFTKLISEKLDKVPKSQFLNEAKIFLNLMGNDDDKKCEEIIKFYCLNYRLKKKKRAGWDNTHWQVQAKRTETVAEHIVSTMALAMAIETECRYDIDLDKVLIMLAIHETGETLIGDITPHDGMSKEQKKMIEEQAMEDALGNLENKTQMLATLLDFDNRETKEAQFAHLIDKLDPVIQCKIYQDLGLQKPITLLQGSKCLKSPKIKDCIASGAKTVFDIWYETEKHYFQGNRAFPELESILKATKDNNLFTNLWHGIFKESIELTEEEHHALVKQIVGIVKKLYDDDNVDCVYLRKEQDSNYQKGNIQVVAVLKEEKEEEPSIQEVSDQISITVQYHPIGHYSFADPDTIGMHAEPTILFDKSGRMTKMKDTLTHTSHISIWNQVEYVPPIEKPITLQLKMN</sequence>
<comment type="catalytic activity">
    <reaction evidence="1">
        <text>a 2'-deoxyribonucleoside 5'-phosphate + H2O = a 2'-deoxyribonucleoside + phosphate</text>
        <dbReference type="Rhea" id="RHEA:36167"/>
        <dbReference type="ChEBI" id="CHEBI:15377"/>
        <dbReference type="ChEBI" id="CHEBI:18274"/>
        <dbReference type="ChEBI" id="CHEBI:43474"/>
        <dbReference type="ChEBI" id="CHEBI:65317"/>
        <dbReference type="EC" id="3.1.3.89"/>
    </reaction>
</comment>
<dbReference type="SMART" id="SM00471">
    <property type="entry name" value="HDc"/>
    <property type="match status" value="1"/>
</dbReference>
<evidence type="ECO:0000256" key="5">
    <source>
        <dbReference type="ARBA" id="ARBA00012964"/>
    </source>
</evidence>
<dbReference type="EC" id="3.1.3.89" evidence="5"/>
<evidence type="ECO:0000313" key="9">
    <source>
        <dbReference type="EMBL" id="HIQ65174.1"/>
    </source>
</evidence>
<dbReference type="Gene3D" id="1.10.3210.10">
    <property type="entry name" value="Hypothetical protein af1432"/>
    <property type="match status" value="1"/>
</dbReference>